<keyword evidence="2" id="KW-0378">Hydrolase</keyword>
<accession>A0AAE9GK39</accession>
<evidence type="ECO:0000259" key="1">
    <source>
        <dbReference type="Pfam" id="PF08291"/>
    </source>
</evidence>
<dbReference type="AlphaFoldDB" id="A0AAE9GK39"/>
<protein>
    <submittedName>
        <fullName evidence="2">D-Ala-D-Ala carboxypeptidase family metallohydrolase</fullName>
    </submittedName>
</protein>
<dbReference type="RefSeq" id="WP_243807907.1">
    <property type="nucleotide sequence ID" value="NZ_CP091954.1"/>
</dbReference>
<dbReference type="Pfam" id="PF08291">
    <property type="entry name" value="Peptidase_M15_3"/>
    <property type="match status" value="1"/>
</dbReference>
<feature type="domain" description="Peptidase M15A C-terminal" evidence="1">
    <location>
        <begin position="6"/>
        <end position="119"/>
    </location>
</feature>
<name>A0AAE9GK39_9LEPT</name>
<dbReference type="SUPFAM" id="SSF55166">
    <property type="entry name" value="Hedgehog/DD-peptidase"/>
    <property type="match status" value="1"/>
</dbReference>
<dbReference type="GO" id="GO:0004180">
    <property type="term" value="F:carboxypeptidase activity"/>
    <property type="evidence" value="ECO:0007669"/>
    <property type="project" value="UniProtKB-KW"/>
</dbReference>
<dbReference type="InterPro" id="IPR009045">
    <property type="entry name" value="Zn_M74/Hedgehog-like"/>
</dbReference>
<dbReference type="Proteomes" id="UP000829829">
    <property type="component" value="Chromosome 2"/>
</dbReference>
<evidence type="ECO:0000313" key="2">
    <source>
        <dbReference type="EMBL" id="UOG58672.1"/>
    </source>
</evidence>
<keyword evidence="2" id="KW-0121">Carboxypeptidase</keyword>
<organism evidence="2 3">
    <name type="scientific">Leptospira noguchii</name>
    <dbReference type="NCBI Taxonomy" id="28182"/>
    <lineage>
        <taxon>Bacteria</taxon>
        <taxon>Pseudomonadati</taxon>
        <taxon>Spirochaetota</taxon>
        <taxon>Spirochaetia</taxon>
        <taxon>Leptospirales</taxon>
        <taxon>Leptospiraceae</taxon>
        <taxon>Leptospira</taxon>
    </lineage>
</organism>
<reference evidence="2" key="1">
    <citation type="submission" date="2022-02" db="EMBL/GenBank/DDBJ databases">
        <title>The genetically variable rfb locus in Leptospira is a mobile cassette and a molecular signature of serovar identity.</title>
        <authorList>
            <person name="Nieves C."/>
            <person name="Vincent A.T."/>
            <person name="Zarantonelli L."/>
            <person name="Picardeau M."/>
            <person name="Veyrier F.J."/>
            <person name="Buschiazzo A."/>
        </authorList>
    </citation>
    <scope>NUCLEOTIDE SEQUENCE</scope>
    <source>
        <strain evidence="2">IP1512017</strain>
    </source>
</reference>
<dbReference type="EMBL" id="CP091958">
    <property type="protein sequence ID" value="UOG58672.1"/>
    <property type="molecule type" value="Genomic_DNA"/>
</dbReference>
<dbReference type="Gene3D" id="3.30.1380.10">
    <property type="match status" value="1"/>
</dbReference>
<keyword evidence="2" id="KW-0645">Protease</keyword>
<proteinExistence type="predicted"/>
<dbReference type="InterPro" id="IPR013230">
    <property type="entry name" value="Peptidase_M15A_C"/>
</dbReference>
<sequence>MNLSKNFTLSELTVTQTGLPNVPDERQIVNLKRLCETILEPLREAIGKPIEINSGFRSPAVNRKVKGSVTSQHMAGEAADICVAGMSTLDIVKVITKLKLPFHQLINEGTTTGVTWVHVSVAPQGIKPKKEILNAFGVPGRMKYQRVSIG</sequence>
<evidence type="ECO:0000313" key="3">
    <source>
        <dbReference type="Proteomes" id="UP000829829"/>
    </source>
</evidence>
<gene>
    <name evidence="2" type="ORF">MAL03_18595</name>
</gene>